<gene>
    <name evidence="1" type="ORF">MML48_3g00005050</name>
</gene>
<organism evidence="1 2">
    <name type="scientific">Holotrichia oblita</name>
    <name type="common">Chafer beetle</name>
    <dbReference type="NCBI Taxonomy" id="644536"/>
    <lineage>
        <taxon>Eukaryota</taxon>
        <taxon>Metazoa</taxon>
        <taxon>Ecdysozoa</taxon>
        <taxon>Arthropoda</taxon>
        <taxon>Hexapoda</taxon>
        <taxon>Insecta</taxon>
        <taxon>Pterygota</taxon>
        <taxon>Neoptera</taxon>
        <taxon>Endopterygota</taxon>
        <taxon>Coleoptera</taxon>
        <taxon>Polyphaga</taxon>
        <taxon>Scarabaeiformia</taxon>
        <taxon>Scarabaeidae</taxon>
        <taxon>Melolonthinae</taxon>
        <taxon>Holotrichia</taxon>
    </lineage>
</organism>
<dbReference type="EMBL" id="CM043017">
    <property type="protein sequence ID" value="KAI4465628.1"/>
    <property type="molecule type" value="Genomic_DNA"/>
</dbReference>
<keyword evidence="2" id="KW-1185">Reference proteome</keyword>
<evidence type="ECO:0000313" key="1">
    <source>
        <dbReference type="EMBL" id="KAI4465628.1"/>
    </source>
</evidence>
<accession>A0ACB9TFP8</accession>
<sequence length="480" mass="55251">MADENSENLSKKKYTYMQLTCKMMQVTNSMKFIFKQNFSQIARSELKRRLKAEQKLKEKAEKAAKQPVQVKLKKEVEEDISPNEYFKLRTQAVSALKDLGGDEHPYPHKFHVSMSLEDFITKYTHLQNEEVLENEVVTVAGRIHSMRESGAKLIFYDLRGEGLKVQVMATAKNYINEERFKNDTDKLRRGDIIGIEGVPTRTKKGELSIRPITIKLLSPCLHMLPHLHFGLKDKETRFRQRYLDLILNNRSIHGTYKIKYHPDGPEGDELEIDFTPPFKRVKMLPTLEKILKEKFPPPSEFTTVETNKFLSDLCIKHGVECPPPRTTARLLDKLVGEFIEETCINPCFITEHPQIMSPLAKWHRSVPGLTERFELFVMKKEVCNAYTELNDPLVQRERFEQQAKDKAAGDDEAQLVDETFCTALEYGLPPTGGWGLGVDRLTMFLTDNNNIKEVLLFPAMKPDDPNKNKEDELETGAKTS</sequence>
<protein>
    <submittedName>
        <fullName evidence="1">Lysyl-trna synthetase</fullName>
    </submittedName>
</protein>
<proteinExistence type="predicted"/>
<dbReference type="Proteomes" id="UP001056778">
    <property type="component" value="Chromosome 3"/>
</dbReference>
<evidence type="ECO:0000313" key="2">
    <source>
        <dbReference type="Proteomes" id="UP001056778"/>
    </source>
</evidence>
<comment type="caution">
    <text evidence="1">The sequence shown here is derived from an EMBL/GenBank/DDBJ whole genome shotgun (WGS) entry which is preliminary data.</text>
</comment>
<name>A0ACB9TFP8_HOLOL</name>
<reference evidence="1" key="1">
    <citation type="submission" date="2022-04" db="EMBL/GenBank/DDBJ databases">
        <title>Chromosome-scale genome assembly of Holotrichia oblita Faldermann.</title>
        <authorList>
            <person name="Rongchong L."/>
        </authorList>
    </citation>
    <scope>NUCLEOTIDE SEQUENCE</scope>
    <source>
        <strain evidence="1">81SQS9</strain>
    </source>
</reference>